<dbReference type="Proteomes" id="UP000019478">
    <property type="component" value="Unassembled WGS sequence"/>
</dbReference>
<comment type="caution">
    <text evidence="3">The sequence shown here is derived from an EMBL/GenBank/DDBJ whole genome shotgun (WGS) entry which is preliminary data.</text>
</comment>
<gene>
    <name evidence="3" type="ORF">A1O3_04651</name>
</gene>
<dbReference type="OrthoDB" id="4145485at2759"/>
<evidence type="ECO:0000256" key="2">
    <source>
        <dbReference type="SAM" id="SignalP"/>
    </source>
</evidence>
<keyword evidence="2" id="KW-0732">Signal</keyword>
<feature type="region of interest" description="Disordered" evidence="1">
    <location>
        <begin position="173"/>
        <end position="213"/>
    </location>
</feature>
<feature type="region of interest" description="Disordered" evidence="1">
    <location>
        <begin position="34"/>
        <end position="72"/>
    </location>
</feature>
<feature type="chain" id="PRO_5004932938" evidence="2">
    <location>
        <begin position="17"/>
        <end position="213"/>
    </location>
</feature>
<dbReference type="AlphaFoldDB" id="W9YNZ3"/>
<sequence>MAARSLLLSLASASRAGLLNLPQRTLPRRHLHLSAANSAPSVANSTPGSGGQVFHQPPPASAVPGQTDDLNDSKHAAFLGEADSNDGLEAYRDSYGAPPPALDAKNAAFLGEADSDDAFEAQRAVEGDRHEPLDPKNAAFLGEADSDDAFEATKAVEGDKHEPLNAHNAAFLGEADSDDAFEADVELHPEKHRHKIEDTSPSGLHGQGGEQDQ</sequence>
<keyword evidence="4" id="KW-1185">Reference proteome</keyword>
<dbReference type="RefSeq" id="XP_007732969.1">
    <property type="nucleotide sequence ID" value="XM_007734779.1"/>
</dbReference>
<feature type="signal peptide" evidence="2">
    <location>
        <begin position="1"/>
        <end position="16"/>
    </location>
</feature>
<protein>
    <submittedName>
        <fullName evidence="3">Uncharacterized protein</fullName>
    </submittedName>
</protein>
<evidence type="ECO:0000256" key="1">
    <source>
        <dbReference type="SAM" id="MobiDB-lite"/>
    </source>
</evidence>
<dbReference type="HOGENOM" id="CLU_112531_0_0_1"/>
<feature type="compositionally biased region" description="Acidic residues" evidence="1">
    <location>
        <begin position="175"/>
        <end position="184"/>
    </location>
</feature>
<accession>W9YNZ3</accession>
<evidence type="ECO:0000313" key="4">
    <source>
        <dbReference type="Proteomes" id="UP000019478"/>
    </source>
</evidence>
<proteinExistence type="predicted"/>
<evidence type="ECO:0000313" key="3">
    <source>
        <dbReference type="EMBL" id="EXJ83984.1"/>
    </source>
</evidence>
<name>W9YNZ3_9EURO</name>
<feature type="compositionally biased region" description="Low complexity" evidence="1">
    <location>
        <begin position="34"/>
        <end position="45"/>
    </location>
</feature>
<organism evidence="3 4">
    <name type="scientific">Capronia epimyces CBS 606.96</name>
    <dbReference type="NCBI Taxonomy" id="1182542"/>
    <lineage>
        <taxon>Eukaryota</taxon>
        <taxon>Fungi</taxon>
        <taxon>Dikarya</taxon>
        <taxon>Ascomycota</taxon>
        <taxon>Pezizomycotina</taxon>
        <taxon>Eurotiomycetes</taxon>
        <taxon>Chaetothyriomycetidae</taxon>
        <taxon>Chaetothyriales</taxon>
        <taxon>Herpotrichiellaceae</taxon>
        <taxon>Capronia</taxon>
    </lineage>
</organism>
<reference evidence="3 4" key="1">
    <citation type="submission" date="2013-03" db="EMBL/GenBank/DDBJ databases">
        <title>The Genome Sequence of Capronia epimyces CBS 606.96.</title>
        <authorList>
            <consortium name="The Broad Institute Genomics Platform"/>
            <person name="Cuomo C."/>
            <person name="de Hoog S."/>
            <person name="Gorbushina A."/>
            <person name="Walker B."/>
            <person name="Young S.K."/>
            <person name="Zeng Q."/>
            <person name="Gargeya S."/>
            <person name="Fitzgerald M."/>
            <person name="Haas B."/>
            <person name="Abouelleil A."/>
            <person name="Allen A.W."/>
            <person name="Alvarado L."/>
            <person name="Arachchi H.M."/>
            <person name="Berlin A.M."/>
            <person name="Chapman S.B."/>
            <person name="Gainer-Dewar J."/>
            <person name="Goldberg J."/>
            <person name="Griggs A."/>
            <person name="Gujja S."/>
            <person name="Hansen M."/>
            <person name="Howarth C."/>
            <person name="Imamovic A."/>
            <person name="Ireland A."/>
            <person name="Larimer J."/>
            <person name="McCowan C."/>
            <person name="Murphy C."/>
            <person name="Pearson M."/>
            <person name="Poon T.W."/>
            <person name="Priest M."/>
            <person name="Roberts A."/>
            <person name="Saif S."/>
            <person name="Shea T."/>
            <person name="Sisk P."/>
            <person name="Sykes S."/>
            <person name="Wortman J."/>
            <person name="Nusbaum C."/>
            <person name="Birren B."/>
        </authorList>
    </citation>
    <scope>NUCLEOTIDE SEQUENCE [LARGE SCALE GENOMIC DNA]</scope>
    <source>
        <strain evidence="3 4">CBS 606.96</strain>
    </source>
</reference>
<dbReference type="EMBL" id="AMGY01000004">
    <property type="protein sequence ID" value="EXJ83984.1"/>
    <property type="molecule type" value="Genomic_DNA"/>
</dbReference>
<dbReference type="GeneID" id="19168769"/>
<dbReference type="eggNOG" id="ENOG502T5A2">
    <property type="taxonomic scope" value="Eukaryota"/>
</dbReference>